<accession>E3BLX3</accession>
<dbReference type="eggNOG" id="ENOG50332A3">
    <property type="taxonomic scope" value="Bacteria"/>
</dbReference>
<dbReference type="SUPFAM" id="SSF69635">
    <property type="entry name" value="Type III secretory system chaperone-like"/>
    <property type="match status" value="1"/>
</dbReference>
<gene>
    <name evidence="1" type="ORF">VIBC2010_01458</name>
</gene>
<keyword evidence="2" id="KW-1185">Reference proteome</keyword>
<dbReference type="OrthoDB" id="6983386at2"/>
<dbReference type="STRING" id="796620.VIBC2010_01458"/>
<proteinExistence type="predicted"/>
<evidence type="ECO:0000313" key="1">
    <source>
        <dbReference type="EMBL" id="EFP95901.1"/>
    </source>
</evidence>
<protein>
    <submittedName>
        <fullName evidence="1">AexT chaperone</fullName>
    </submittedName>
</protein>
<dbReference type="AlphaFoldDB" id="E3BLX3"/>
<organism evidence="1 2">
    <name type="scientific">Vibrio caribbeanicus ATCC BAA-2122</name>
    <dbReference type="NCBI Taxonomy" id="796620"/>
    <lineage>
        <taxon>Bacteria</taxon>
        <taxon>Pseudomonadati</taxon>
        <taxon>Pseudomonadota</taxon>
        <taxon>Gammaproteobacteria</taxon>
        <taxon>Vibrionales</taxon>
        <taxon>Vibrionaceae</taxon>
        <taxon>Vibrio</taxon>
    </lineage>
</organism>
<dbReference type="Gene3D" id="3.30.1460.10">
    <property type="match status" value="1"/>
</dbReference>
<dbReference type="Pfam" id="PF05932">
    <property type="entry name" value="CesT"/>
    <property type="match status" value="1"/>
</dbReference>
<reference evidence="1 2" key="1">
    <citation type="journal article" date="2012" name="Int. J. Syst. Evol. Microbiol.">
        <title>Vibrio caribbeanicus sp. nov., isolated from the marine sponge Scleritoderma cyanea.</title>
        <authorList>
            <person name="Hoffmann M."/>
            <person name="Monday S.R."/>
            <person name="Allard M.W."/>
            <person name="Strain E.A."/>
            <person name="Whittaker P."/>
            <person name="Naum M."/>
            <person name="McCarthy P.J."/>
            <person name="Lopez J.V."/>
            <person name="Fischer M."/>
            <person name="Brown E.W."/>
        </authorList>
    </citation>
    <scope>NUCLEOTIDE SEQUENCE [LARGE SCALE GENOMIC DNA]</scope>
    <source>
        <strain evidence="1 2">ATCC BAA-2122</strain>
    </source>
</reference>
<dbReference type="CDD" id="cd17029">
    <property type="entry name" value="T3SC_IA_SycE_SpcS-like"/>
    <property type="match status" value="1"/>
</dbReference>
<dbReference type="PRINTS" id="PR01596">
    <property type="entry name" value="SYCECHAPRONE"/>
</dbReference>
<sequence length="142" mass="16102">MQPNKEFVSAIENLHLLLSINQPLKVDEVVSFLLDGQEINITEYPVGKLLMFANLPKEFSPTAEVFSQQNMFSQSATKPVLGKDEKTQSWVLWSRSDINHADAISLEEQLTSIIETLDQIWLKESTTFDGIQISDSDKYLIV</sequence>
<dbReference type="InterPro" id="IPR005416">
    <property type="entry name" value="T3SS_chp_SycE"/>
</dbReference>
<dbReference type="InterPro" id="IPR010261">
    <property type="entry name" value="Tir_chaperone"/>
</dbReference>
<dbReference type="EMBL" id="AEIU01000083">
    <property type="protein sequence ID" value="EFP95901.1"/>
    <property type="molecule type" value="Genomic_DNA"/>
</dbReference>
<dbReference type="RefSeq" id="WP_009602054.1">
    <property type="nucleotide sequence ID" value="NZ_AEIU01000083.1"/>
</dbReference>
<evidence type="ECO:0000313" key="2">
    <source>
        <dbReference type="Proteomes" id="UP000002943"/>
    </source>
</evidence>
<name>E3BLX3_9VIBR</name>
<comment type="caution">
    <text evidence="1">The sequence shown here is derived from an EMBL/GenBank/DDBJ whole genome shotgun (WGS) entry which is preliminary data.</text>
</comment>
<dbReference type="GO" id="GO:0030254">
    <property type="term" value="P:protein secretion by the type III secretion system"/>
    <property type="evidence" value="ECO:0007669"/>
    <property type="project" value="InterPro"/>
</dbReference>
<dbReference type="Proteomes" id="UP000002943">
    <property type="component" value="Unassembled WGS sequence"/>
</dbReference>